<gene>
    <name evidence="1" type="ordered locus">CENSYa_0945</name>
</gene>
<evidence type="ECO:0000313" key="1">
    <source>
        <dbReference type="EMBL" id="ABK77577.1"/>
    </source>
</evidence>
<sequence length="79" mass="8922">MRPGFLRSSDCIFSPNYLAGLGMWCPARCRLNLSSLALRAPDSVLHSDDVDAVLQPLHVPLRQSLHLPLYSTVQRRFNM</sequence>
<evidence type="ECO:0000313" key="2">
    <source>
        <dbReference type="Proteomes" id="UP000000758"/>
    </source>
</evidence>
<dbReference type="AlphaFoldDB" id="A0RW60"/>
<protein>
    <submittedName>
        <fullName evidence="1">Uncharacterized protein</fullName>
    </submittedName>
</protein>
<accession>A0RW60</accession>
<name>A0RW60_CENSY</name>
<dbReference type="KEGG" id="csy:CENSYa_0945"/>
<dbReference type="HOGENOM" id="CLU_2597536_0_0_2"/>
<keyword evidence="2" id="KW-1185">Reference proteome</keyword>
<dbReference type="Proteomes" id="UP000000758">
    <property type="component" value="Chromosome"/>
</dbReference>
<dbReference type="STRING" id="414004.CENSYa_0945"/>
<dbReference type="EnsemblBacteria" id="ABK77577">
    <property type="protein sequence ID" value="ABK77577"/>
    <property type="gene ID" value="CENSYa_0945"/>
</dbReference>
<proteinExistence type="predicted"/>
<reference evidence="1 2" key="1">
    <citation type="journal article" date="2006" name="Proc. Natl. Acad. Sci. U.S.A.">
        <title>Genomic analysis of the uncultivated marine crenarchaeote Cenarchaeum symbiosum.</title>
        <authorList>
            <person name="Hallam S.J."/>
            <person name="Konstantinidis K.T."/>
            <person name="Putnam N."/>
            <person name="Schleper C."/>
            <person name="Watanabe Y."/>
            <person name="Sugahara J."/>
            <person name="Preston C."/>
            <person name="de la Torre J."/>
            <person name="Richardson P.M."/>
            <person name="DeLong E.F."/>
        </authorList>
    </citation>
    <scope>NUCLEOTIDE SEQUENCE [LARGE SCALE GENOMIC DNA]</scope>
    <source>
        <strain evidence="2">A</strain>
    </source>
</reference>
<organism evidence="1 2">
    <name type="scientific">Cenarchaeum symbiosum (strain A)</name>
    <dbReference type="NCBI Taxonomy" id="414004"/>
    <lineage>
        <taxon>Archaea</taxon>
        <taxon>Nitrososphaerota</taxon>
        <taxon>Candidatus Cenarchaeales</taxon>
        <taxon>Candidatus Cenarchaeaceae</taxon>
        <taxon>Candidatus Cenarchaeum</taxon>
    </lineage>
</organism>
<dbReference type="EMBL" id="DP000238">
    <property type="protein sequence ID" value="ABK77577.1"/>
    <property type="molecule type" value="Genomic_DNA"/>
</dbReference>